<evidence type="ECO:0000256" key="5">
    <source>
        <dbReference type="ARBA" id="ARBA00023136"/>
    </source>
</evidence>
<sequence length="136" mass="15607">MVDSTAPLGRAPCLSIQHTEWTKLALFDFLLQIRRTEPSQLVFIDNAGRLLHPEAKLNFRLLEGIDSFPQTAVTVLQSGCLQNMLLKSLYMDQEFWESQGGFEGLRHLLETIDRRGQILLQYIQDHNLTVIKDLLL</sequence>
<dbReference type="Proteomes" id="UP000050525">
    <property type="component" value="Unassembled WGS sequence"/>
</dbReference>
<name>A0A151MR21_ALLMI</name>
<evidence type="ECO:0000313" key="6">
    <source>
        <dbReference type="EMBL" id="KYO26984.1"/>
    </source>
</evidence>
<evidence type="ECO:0000256" key="4">
    <source>
        <dbReference type="ARBA" id="ARBA00023034"/>
    </source>
</evidence>
<gene>
    <name evidence="6" type="primary">FAM198A</name>
    <name evidence="6" type="ORF">Y1Q_0019391</name>
</gene>
<keyword evidence="7" id="KW-1185">Reference proteome</keyword>
<dbReference type="InterPro" id="IPR029207">
    <property type="entry name" value="FAM198"/>
</dbReference>
<evidence type="ECO:0000256" key="3">
    <source>
        <dbReference type="ARBA" id="ARBA00007691"/>
    </source>
</evidence>
<organism evidence="6 7">
    <name type="scientific">Alligator mississippiensis</name>
    <name type="common">American alligator</name>
    <dbReference type="NCBI Taxonomy" id="8496"/>
    <lineage>
        <taxon>Eukaryota</taxon>
        <taxon>Metazoa</taxon>
        <taxon>Chordata</taxon>
        <taxon>Craniata</taxon>
        <taxon>Vertebrata</taxon>
        <taxon>Euteleostomi</taxon>
        <taxon>Archelosauria</taxon>
        <taxon>Archosauria</taxon>
        <taxon>Crocodylia</taxon>
        <taxon>Alligatoridae</taxon>
        <taxon>Alligatorinae</taxon>
        <taxon>Alligator</taxon>
    </lineage>
</organism>
<dbReference type="Pfam" id="PF15051">
    <property type="entry name" value="FAM198"/>
    <property type="match status" value="1"/>
</dbReference>
<dbReference type="AlphaFoldDB" id="A0A151MR21"/>
<accession>A0A151MR21</accession>
<dbReference type="PANTHER" id="PTHR15905">
    <property type="entry name" value="GOLGI-ASSOCIATED KINASE 1B-RELATED"/>
    <property type="match status" value="1"/>
</dbReference>
<comment type="caution">
    <text evidence="6">The sequence shown here is derived from an EMBL/GenBank/DDBJ whole genome shotgun (WGS) entry which is preliminary data.</text>
</comment>
<protein>
    <submittedName>
        <fullName evidence="6">Protein FAM198A isoform B</fullName>
    </submittedName>
</protein>
<evidence type="ECO:0000256" key="1">
    <source>
        <dbReference type="ARBA" id="ARBA00004308"/>
    </source>
</evidence>
<evidence type="ECO:0000313" key="7">
    <source>
        <dbReference type="Proteomes" id="UP000050525"/>
    </source>
</evidence>
<reference evidence="6 7" key="1">
    <citation type="journal article" date="2012" name="Genome Biol.">
        <title>Sequencing three crocodilian genomes to illuminate the evolution of archosaurs and amniotes.</title>
        <authorList>
            <person name="St John J.A."/>
            <person name="Braun E.L."/>
            <person name="Isberg S.R."/>
            <person name="Miles L.G."/>
            <person name="Chong A.Y."/>
            <person name="Gongora J."/>
            <person name="Dalzell P."/>
            <person name="Moran C."/>
            <person name="Bed'hom B."/>
            <person name="Abzhanov A."/>
            <person name="Burgess S.C."/>
            <person name="Cooksey A.M."/>
            <person name="Castoe T.A."/>
            <person name="Crawford N.G."/>
            <person name="Densmore L.D."/>
            <person name="Drew J.C."/>
            <person name="Edwards S.V."/>
            <person name="Faircloth B.C."/>
            <person name="Fujita M.K."/>
            <person name="Greenwold M.J."/>
            <person name="Hoffmann F.G."/>
            <person name="Howard J.M."/>
            <person name="Iguchi T."/>
            <person name="Janes D.E."/>
            <person name="Khan S.Y."/>
            <person name="Kohno S."/>
            <person name="de Koning A.J."/>
            <person name="Lance S.L."/>
            <person name="McCarthy F.M."/>
            <person name="McCormack J.E."/>
            <person name="Merchant M.E."/>
            <person name="Peterson D.G."/>
            <person name="Pollock D.D."/>
            <person name="Pourmand N."/>
            <person name="Raney B.J."/>
            <person name="Roessler K.A."/>
            <person name="Sanford J.R."/>
            <person name="Sawyer R.H."/>
            <person name="Schmidt C.J."/>
            <person name="Triplett E.W."/>
            <person name="Tuberville T.D."/>
            <person name="Venegas-Anaya M."/>
            <person name="Howard J.T."/>
            <person name="Jarvis E.D."/>
            <person name="Guillette L.J.Jr."/>
            <person name="Glenn T.C."/>
            <person name="Green R.E."/>
            <person name="Ray D.A."/>
        </authorList>
    </citation>
    <scope>NUCLEOTIDE SEQUENCE [LARGE SCALE GENOMIC DNA]</scope>
    <source>
        <strain evidence="6">KSC_2009_1</strain>
    </source>
</reference>
<dbReference type="PANTHER" id="PTHR15905:SF5">
    <property type="entry name" value="GOLGI-ASSOCIATED KINASE 1A"/>
    <property type="match status" value="1"/>
</dbReference>
<proteinExistence type="inferred from homology"/>
<comment type="similarity">
    <text evidence="3">Belongs to the GASK family.</text>
</comment>
<keyword evidence="4" id="KW-0333">Golgi apparatus</keyword>
<evidence type="ECO:0000256" key="2">
    <source>
        <dbReference type="ARBA" id="ARBA00004555"/>
    </source>
</evidence>
<keyword evidence="5" id="KW-0472">Membrane</keyword>
<comment type="subcellular location">
    <subcellularLocation>
        <location evidence="1">Endomembrane system</location>
    </subcellularLocation>
    <subcellularLocation>
        <location evidence="2">Golgi apparatus</location>
    </subcellularLocation>
</comment>
<dbReference type="GO" id="GO:0005794">
    <property type="term" value="C:Golgi apparatus"/>
    <property type="evidence" value="ECO:0007669"/>
    <property type="project" value="UniProtKB-SubCell"/>
</dbReference>
<dbReference type="EMBL" id="AKHW03005461">
    <property type="protein sequence ID" value="KYO26984.1"/>
    <property type="molecule type" value="Genomic_DNA"/>
</dbReference>